<organism evidence="5 6">
    <name type="scientific">Tolumonas osonensis</name>
    <dbReference type="NCBI Taxonomy" id="675874"/>
    <lineage>
        <taxon>Bacteria</taxon>
        <taxon>Pseudomonadati</taxon>
        <taxon>Pseudomonadota</taxon>
        <taxon>Gammaproteobacteria</taxon>
        <taxon>Aeromonadales</taxon>
        <taxon>Aeromonadaceae</taxon>
        <taxon>Tolumonas</taxon>
    </lineage>
</organism>
<dbReference type="SUPFAM" id="SSF100950">
    <property type="entry name" value="NagB/RpiA/CoA transferase-like"/>
    <property type="match status" value="1"/>
</dbReference>
<dbReference type="SMART" id="SM00420">
    <property type="entry name" value="HTH_DEOR"/>
    <property type="match status" value="1"/>
</dbReference>
<dbReference type="GO" id="GO:0003677">
    <property type="term" value="F:DNA binding"/>
    <property type="evidence" value="ECO:0007669"/>
    <property type="project" value="UniProtKB-KW"/>
</dbReference>
<dbReference type="PROSITE" id="PS51000">
    <property type="entry name" value="HTH_DEOR_2"/>
    <property type="match status" value="1"/>
</dbReference>
<dbReference type="InterPro" id="IPR036388">
    <property type="entry name" value="WH-like_DNA-bd_sf"/>
</dbReference>
<dbReference type="PROSITE" id="PS00894">
    <property type="entry name" value="HTH_DEOR_1"/>
    <property type="match status" value="1"/>
</dbReference>
<evidence type="ECO:0000256" key="2">
    <source>
        <dbReference type="ARBA" id="ARBA00023125"/>
    </source>
</evidence>
<keyword evidence="3" id="KW-0804">Transcription</keyword>
<dbReference type="PANTHER" id="PTHR30363">
    <property type="entry name" value="HTH-TYPE TRANSCRIPTIONAL REGULATOR SRLR-RELATED"/>
    <property type="match status" value="1"/>
</dbReference>
<evidence type="ECO:0000313" key="5">
    <source>
        <dbReference type="EMBL" id="MBB6054779.1"/>
    </source>
</evidence>
<keyword evidence="6" id="KW-1185">Reference proteome</keyword>
<dbReference type="RefSeq" id="WP_188025583.1">
    <property type="nucleotide sequence ID" value="NZ_JACHGR010000002.1"/>
</dbReference>
<proteinExistence type="predicted"/>
<dbReference type="InterPro" id="IPR018356">
    <property type="entry name" value="Tscrpt_reg_HTH_DeoR_CS"/>
</dbReference>
<dbReference type="NCBIfam" id="NF040887">
    <property type="entry name" value="trans_reg_YciT"/>
    <property type="match status" value="1"/>
</dbReference>
<evidence type="ECO:0000313" key="6">
    <source>
        <dbReference type="Proteomes" id="UP000585721"/>
    </source>
</evidence>
<comment type="caution">
    <text evidence="5">The sequence shown here is derived from an EMBL/GenBank/DDBJ whole genome shotgun (WGS) entry which is preliminary data.</text>
</comment>
<evidence type="ECO:0000259" key="4">
    <source>
        <dbReference type="PROSITE" id="PS51000"/>
    </source>
</evidence>
<dbReference type="InterPro" id="IPR014036">
    <property type="entry name" value="DeoR-like_C"/>
</dbReference>
<reference evidence="5 6" key="1">
    <citation type="submission" date="2020-08" db="EMBL/GenBank/DDBJ databases">
        <title>Genomic Encyclopedia of Type Strains, Phase IV (KMG-IV): sequencing the most valuable type-strain genomes for metagenomic binning, comparative biology and taxonomic classification.</title>
        <authorList>
            <person name="Goeker M."/>
        </authorList>
    </citation>
    <scope>NUCLEOTIDE SEQUENCE [LARGE SCALE GENOMIC DNA]</scope>
    <source>
        <strain evidence="5 6">DSM 22975</strain>
    </source>
</reference>
<dbReference type="InterPro" id="IPR050313">
    <property type="entry name" value="Carb_Metab_HTH_regulators"/>
</dbReference>
<dbReference type="Pfam" id="PF08220">
    <property type="entry name" value="HTH_DeoR"/>
    <property type="match status" value="1"/>
</dbReference>
<gene>
    <name evidence="5" type="ORF">HNR75_000651</name>
</gene>
<dbReference type="AlphaFoldDB" id="A0A841GA12"/>
<dbReference type="InterPro" id="IPR001034">
    <property type="entry name" value="DeoR_HTH"/>
</dbReference>
<dbReference type="Proteomes" id="UP000585721">
    <property type="component" value="Unassembled WGS sequence"/>
</dbReference>
<dbReference type="GO" id="GO:0003700">
    <property type="term" value="F:DNA-binding transcription factor activity"/>
    <property type="evidence" value="ECO:0007669"/>
    <property type="project" value="InterPro"/>
</dbReference>
<dbReference type="InterPro" id="IPR036390">
    <property type="entry name" value="WH_DNA-bd_sf"/>
</dbReference>
<accession>A0A841GA12</accession>
<protein>
    <submittedName>
        <fullName evidence="5">DeoR/GlpR family transcriptional regulator of sugar metabolism</fullName>
    </submittedName>
</protein>
<name>A0A841GA12_9GAMM</name>
<dbReference type="SMART" id="SM01134">
    <property type="entry name" value="DeoRC"/>
    <property type="match status" value="1"/>
</dbReference>
<dbReference type="SUPFAM" id="SSF46785">
    <property type="entry name" value="Winged helix' DNA-binding domain"/>
    <property type="match status" value="1"/>
</dbReference>
<dbReference type="Gene3D" id="3.40.50.1360">
    <property type="match status" value="1"/>
</dbReference>
<dbReference type="PANTHER" id="PTHR30363:SF59">
    <property type="entry name" value="DEOR FAMILY REGULATORY PROTEIN"/>
    <property type="match status" value="1"/>
</dbReference>
<dbReference type="InterPro" id="IPR037171">
    <property type="entry name" value="NagB/RpiA_transferase-like"/>
</dbReference>
<dbReference type="EMBL" id="JACHGR010000002">
    <property type="protein sequence ID" value="MBB6054779.1"/>
    <property type="molecule type" value="Genomic_DNA"/>
</dbReference>
<dbReference type="Pfam" id="PF00455">
    <property type="entry name" value="DeoRC"/>
    <property type="match status" value="1"/>
</dbReference>
<feature type="domain" description="HTH deoR-type" evidence="4">
    <location>
        <begin position="1"/>
        <end position="56"/>
    </location>
</feature>
<sequence length="246" mass="27123">MHPRHSVILELVNSTGRISVVDLSSQLGVSEVTIRQDLTQLENQGFLKRVHGAATVLDSEDPEHRLWTNSKIKQDIANYAYSLIGRDDCVLIEGGSVNVMLAKLLADRSDVTIITSSSYIAHQLRASKAEIILLGGQYQTSSESLVGPLTRLCIEHVHFSKAFIGVDGFDVQTGFTNRNMMRADIANAILNKHQEVFVLTDSSKFGRIHPAAIGPTSLIKHVITDKHAPENALQWLKKEGVQVHVI</sequence>
<dbReference type="PRINTS" id="PR00037">
    <property type="entry name" value="HTHLACR"/>
</dbReference>
<keyword evidence="2" id="KW-0238">DNA-binding</keyword>
<evidence type="ECO:0000256" key="1">
    <source>
        <dbReference type="ARBA" id="ARBA00023015"/>
    </source>
</evidence>
<keyword evidence="1" id="KW-0805">Transcription regulation</keyword>
<evidence type="ECO:0000256" key="3">
    <source>
        <dbReference type="ARBA" id="ARBA00023163"/>
    </source>
</evidence>
<dbReference type="Gene3D" id="1.10.10.10">
    <property type="entry name" value="Winged helix-like DNA-binding domain superfamily/Winged helix DNA-binding domain"/>
    <property type="match status" value="1"/>
</dbReference>